<dbReference type="GO" id="GO:0005737">
    <property type="term" value="C:cytoplasm"/>
    <property type="evidence" value="ECO:0007669"/>
    <property type="project" value="UniProtKB-SubCell"/>
</dbReference>
<evidence type="ECO:0000313" key="12">
    <source>
        <dbReference type="Proteomes" id="UP000054564"/>
    </source>
</evidence>
<keyword evidence="10" id="KW-0812">Transmembrane</keyword>
<dbReference type="EMBL" id="AJIL01001504">
    <property type="protein sequence ID" value="KNE88552.1"/>
    <property type="molecule type" value="Genomic_DNA"/>
</dbReference>
<accession>A0A0L0UNB3</accession>
<keyword evidence="6" id="KW-0997">Cell inner membrane</keyword>
<keyword evidence="4" id="KW-1003">Cell membrane</keyword>
<feature type="transmembrane region" description="Helical" evidence="10">
    <location>
        <begin position="160"/>
        <end position="180"/>
    </location>
</feature>
<name>A0A0L0UNB3_9BASI</name>
<sequence length="181" mass="19919">MQTTNQESSFREVSITIQLNEDDNRLLTAAAARSGRSKKMEAMLRLSHHLKIFVDIAAEGKRISNERSTFYVRQVPAHLGAVAMAKANLYNPNVLTMVGFTLMALALMFMPSTHAEAVDLFTKGRTNIKDTFGLSSTVVWILYIIEGLGAVFTYTKTKNLAVFGGIAAVMVFVNVLFGIIP</sequence>
<feature type="transmembrane region" description="Helical" evidence="10">
    <location>
        <begin position="94"/>
        <end position="112"/>
    </location>
</feature>
<evidence type="ECO:0000256" key="1">
    <source>
        <dbReference type="ARBA" id="ARBA00004429"/>
    </source>
</evidence>
<keyword evidence="9 10" id="KW-0472">Membrane</keyword>
<dbReference type="GO" id="GO:0005576">
    <property type="term" value="C:extracellular region"/>
    <property type="evidence" value="ECO:0007669"/>
    <property type="project" value="UniProtKB-SubCell"/>
</dbReference>
<evidence type="ECO:0000256" key="8">
    <source>
        <dbReference type="ARBA" id="ARBA00023125"/>
    </source>
</evidence>
<evidence type="ECO:0000256" key="6">
    <source>
        <dbReference type="ARBA" id="ARBA00022519"/>
    </source>
</evidence>
<dbReference type="GO" id="GO:0003677">
    <property type="term" value="F:DNA binding"/>
    <property type="evidence" value="ECO:0007669"/>
    <property type="project" value="UniProtKB-KW"/>
</dbReference>
<dbReference type="InterPro" id="IPR008873">
    <property type="entry name" value="TraA"/>
</dbReference>
<keyword evidence="12" id="KW-1185">Reference proteome</keyword>
<keyword evidence="7" id="KW-0964">Secreted</keyword>
<keyword evidence="10" id="KW-1133">Transmembrane helix</keyword>
<evidence type="ECO:0000256" key="10">
    <source>
        <dbReference type="SAM" id="Phobius"/>
    </source>
</evidence>
<evidence type="ECO:0000256" key="9">
    <source>
        <dbReference type="ARBA" id="ARBA00023136"/>
    </source>
</evidence>
<keyword evidence="5" id="KW-0963">Cytoplasm</keyword>
<evidence type="ECO:0000256" key="7">
    <source>
        <dbReference type="ARBA" id="ARBA00022525"/>
    </source>
</evidence>
<feature type="transmembrane region" description="Helical" evidence="10">
    <location>
        <begin position="132"/>
        <end position="153"/>
    </location>
</feature>
<evidence type="ECO:0000256" key="2">
    <source>
        <dbReference type="ARBA" id="ARBA00004496"/>
    </source>
</evidence>
<organism evidence="11 12">
    <name type="scientific">Puccinia striiformis f. sp. tritici PST-78</name>
    <dbReference type="NCBI Taxonomy" id="1165861"/>
    <lineage>
        <taxon>Eukaryota</taxon>
        <taxon>Fungi</taxon>
        <taxon>Dikarya</taxon>
        <taxon>Basidiomycota</taxon>
        <taxon>Pucciniomycotina</taxon>
        <taxon>Pucciniomycetes</taxon>
        <taxon>Pucciniales</taxon>
        <taxon>Pucciniaceae</taxon>
        <taxon>Puccinia</taxon>
    </lineage>
</organism>
<gene>
    <name evidence="11" type="ORF">PSTG_18041</name>
</gene>
<evidence type="ECO:0000256" key="4">
    <source>
        <dbReference type="ARBA" id="ARBA00022475"/>
    </source>
</evidence>
<dbReference type="Pfam" id="PF05509">
    <property type="entry name" value="TraY"/>
    <property type="match status" value="1"/>
</dbReference>
<evidence type="ECO:0000256" key="3">
    <source>
        <dbReference type="ARBA" id="ARBA00004613"/>
    </source>
</evidence>
<evidence type="ECO:0000256" key="5">
    <source>
        <dbReference type="ARBA" id="ARBA00022490"/>
    </source>
</evidence>
<proteinExistence type="predicted"/>
<evidence type="ECO:0008006" key="13">
    <source>
        <dbReference type="Google" id="ProtNLM"/>
    </source>
</evidence>
<evidence type="ECO:0000313" key="11">
    <source>
        <dbReference type="EMBL" id="KNE88552.1"/>
    </source>
</evidence>
<comment type="caution">
    <text evidence="11">The sequence shown here is derived from an EMBL/GenBank/DDBJ whole genome shotgun (WGS) entry which is preliminary data.</text>
</comment>
<dbReference type="GO" id="GO:0005886">
    <property type="term" value="C:plasma membrane"/>
    <property type="evidence" value="ECO:0007669"/>
    <property type="project" value="UniProtKB-SubCell"/>
</dbReference>
<dbReference type="Pfam" id="PF05513">
    <property type="entry name" value="TraA"/>
    <property type="match status" value="1"/>
</dbReference>
<keyword evidence="8" id="KW-0238">DNA-binding</keyword>
<dbReference type="AlphaFoldDB" id="A0A0L0UNB3"/>
<protein>
    <recommendedName>
        <fullName evidence="13">Relaxosome protein TraY</fullName>
    </recommendedName>
</protein>
<comment type="subcellular location">
    <subcellularLocation>
        <location evidence="1">Cell inner membrane</location>
        <topology evidence="1">Multi-pass membrane protein</topology>
    </subcellularLocation>
    <subcellularLocation>
        <location evidence="2">Cytoplasm</location>
    </subcellularLocation>
    <subcellularLocation>
        <location evidence="3">Secreted</location>
    </subcellularLocation>
</comment>
<dbReference type="Proteomes" id="UP000054564">
    <property type="component" value="Unassembled WGS sequence"/>
</dbReference>
<reference evidence="12" key="1">
    <citation type="submission" date="2014-03" db="EMBL/GenBank/DDBJ databases">
        <title>The Genome Sequence of Puccinia striiformis f. sp. tritici PST-78.</title>
        <authorList>
            <consortium name="The Broad Institute Genome Sequencing Platform"/>
            <person name="Cuomo C."/>
            <person name="Hulbert S."/>
            <person name="Chen X."/>
            <person name="Walker B."/>
            <person name="Young S.K."/>
            <person name="Zeng Q."/>
            <person name="Gargeya S."/>
            <person name="Fitzgerald M."/>
            <person name="Haas B."/>
            <person name="Abouelleil A."/>
            <person name="Alvarado L."/>
            <person name="Arachchi H.M."/>
            <person name="Berlin A.M."/>
            <person name="Chapman S.B."/>
            <person name="Goldberg J."/>
            <person name="Griggs A."/>
            <person name="Gujja S."/>
            <person name="Hansen M."/>
            <person name="Howarth C."/>
            <person name="Imamovic A."/>
            <person name="Larimer J."/>
            <person name="McCowan C."/>
            <person name="Montmayeur A."/>
            <person name="Murphy C."/>
            <person name="Neiman D."/>
            <person name="Pearson M."/>
            <person name="Priest M."/>
            <person name="Roberts A."/>
            <person name="Saif S."/>
            <person name="Shea T."/>
            <person name="Sisk P."/>
            <person name="Sykes S."/>
            <person name="Wortman J."/>
            <person name="Nusbaum C."/>
            <person name="Birren B."/>
        </authorList>
    </citation>
    <scope>NUCLEOTIDE SEQUENCE [LARGE SCALE GENOMIC DNA]</scope>
    <source>
        <strain evidence="12">race PST-78</strain>
    </source>
</reference>
<dbReference type="InterPro" id="IPR008876">
    <property type="entry name" value="TraY"/>
</dbReference>